<organism evidence="9 10">
    <name type="scientific">Blepharisma stoltei</name>
    <dbReference type="NCBI Taxonomy" id="1481888"/>
    <lineage>
        <taxon>Eukaryota</taxon>
        <taxon>Sar</taxon>
        <taxon>Alveolata</taxon>
        <taxon>Ciliophora</taxon>
        <taxon>Postciliodesmatophora</taxon>
        <taxon>Heterotrichea</taxon>
        <taxon>Heterotrichida</taxon>
        <taxon>Blepharismidae</taxon>
        <taxon>Blepharisma</taxon>
    </lineage>
</organism>
<dbReference type="InterPro" id="IPR012968">
    <property type="entry name" value="FerIin_dom"/>
</dbReference>
<evidence type="ECO:0000256" key="3">
    <source>
        <dbReference type="ARBA" id="ARBA00022737"/>
    </source>
</evidence>
<keyword evidence="10" id="KW-1185">Reference proteome</keyword>
<dbReference type="InterPro" id="IPR000008">
    <property type="entry name" value="C2_dom"/>
</dbReference>
<evidence type="ECO:0000256" key="2">
    <source>
        <dbReference type="ARBA" id="ARBA00022692"/>
    </source>
</evidence>
<dbReference type="SUPFAM" id="SSF49562">
    <property type="entry name" value="C2 domain (Calcium/lipid-binding domain, CaLB)"/>
    <property type="match status" value="5"/>
</dbReference>
<feature type="domain" description="C2" evidence="8">
    <location>
        <begin position="1"/>
        <end position="124"/>
    </location>
</feature>
<dbReference type="SMART" id="SM01202">
    <property type="entry name" value="FerI"/>
    <property type="match status" value="1"/>
</dbReference>
<evidence type="ECO:0000256" key="5">
    <source>
        <dbReference type="ARBA" id="ARBA00023136"/>
    </source>
</evidence>
<reference evidence="9" key="1">
    <citation type="submission" date="2021-09" db="EMBL/GenBank/DDBJ databases">
        <authorList>
            <consortium name="AG Swart"/>
            <person name="Singh M."/>
            <person name="Singh A."/>
            <person name="Seah K."/>
            <person name="Emmerich C."/>
        </authorList>
    </citation>
    <scope>NUCLEOTIDE SEQUENCE</scope>
    <source>
        <strain evidence="9">ATCC30299</strain>
    </source>
</reference>
<protein>
    <recommendedName>
        <fullName evidence="8">C2 domain-containing protein</fullName>
    </recommendedName>
</protein>
<dbReference type="Pfam" id="PF00168">
    <property type="entry name" value="C2"/>
    <property type="match status" value="5"/>
</dbReference>
<dbReference type="EMBL" id="CAJZBQ010000006">
    <property type="protein sequence ID" value="CAG9312486.1"/>
    <property type="molecule type" value="Genomic_DNA"/>
</dbReference>
<dbReference type="SMART" id="SM00239">
    <property type="entry name" value="C2"/>
    <property type="match status" value="5"/>
</dbReference>
<keyword evidence="4 7" id="KW-1133">Transmembrane helix</keyword>
<evidence type="ECO:0000256" key="6">
    <source>
        <dbReference type="SAM" id="MobiDB-lite"/>
    </source>
</evidence>
<dbReference type="CDD" id="cd00030">
    <property type="entry name" value="C2"/>
    <property type="match status" value="1"/>
</dbReference>
<keyword evidence="3" id="KW-0677">Repeat</keyword>
<dbReference type="Gene3D" id="2.60.40.150">
    <property type="entry name" value="C2 domain"/>
    <property type="match status" value="5"/>
</dbReference>
<evidence type="ECO:0000313" key="9">
    <source>
        <dbReference type="EMBL" id="CAG9312486.1"/>
    </source>
</evidence>
<keyword evidence="5 7" id="KW-0472">Membrane</keyword>
<feature type="domain" description="C2" evidence="8">
    <location>
        <begin position="481"/>
        <end position="606"/>
    </location>
</feature>
<accession>A0AAU9IGU5</accession>
<dbReference type="GO" id="GO:0007009">
    <property type="term" value="P:plasma membrane organization"/>
    <property type="evidence" value="ECO:0007669"/>
    <property type="project" value="TreeGrafter"/>
</dbReference>
<proteinExistence type="predicted"/>
<evidence type="ECO:0000256" key="7">
    <source>
        <dbReference type="SAM" id="Phobius"/>
    </source>
</evidence>
<dbReference type="CDD" id="cd04037">
    <property type="entry name" value="C2E_Ferlin"/>
    <property type="match status" value="1"/>
</dbReference>
<name>A0AAU9IGU5_9CILI</name>
<evidence type="ECO:0000256" key="4">
    <source>
        <dbReference type="ARBA" id="ARBA00022989"/>
    </source>
</evidence>
<gene>
    <name evidence="9" type="ORF">BSTOLATCC_MIC6589</name>
</gene>
<dbReference type="PANTHER" id="PTHR12546">
    <property type="entry name" value="FER-1-LIKE"/>
    <property type="match status" value="1"/>
</dbReference>
<dbReference type="InterPro" id="IPR037721">
    <property type="entry name" value="Ferlin"/>
</dbReference>
<dbReference type="PANTHER" id="PTHR12546:SF33">
    <property type="entry name" value="SPERM VESICLE FUSION PROTEIN FER-1"/>
    <property type="match status" value="1"/>
</dbReference>
<comment type="subcellular location">
    <subcellularLocation>
        <location evidence="1">Membrane</location>
        <topology evidence="1">Single-pass membrane protein</topology>
    </subcellularLocation>
</comment>
<feature type="region of interest" description="Disordered" evidence="6">
    <location>
        <begin position="801"/>
        <end position="833"/>
    </location>
</feature>
<dbReference type="GO" id="GO:0016020">
    <property type="term" value="C:membrane"/>
    <property type="evidence" value="ECO:0007669"/>
    <property type="project" value="UniProtKB-SubCell"/>
</dbReference>
<feature type="domain" description="C2" evidence="8">
    <location>
        <begin position="971"/>
        <end position="1092"/>
    </location>
</feature>
<dbReference type="PROSITE" id="PS50004">
    <property type="entry name" value="C2"/>
    <property type="match status" value="5"/>
</dbReference>
<dbReference type="InterPro" id="IPR037724">
    <property type="entry name" value="C2E_Ferlin"/>
</dbReference>
<feature type="transmembrane region" description="Helical" evidence="7">
    <location>
        <begin position="1342"/>
        <end position="1363"/>
    </location>
</feature>
<evidence type="ECO:0000256" key="1">
    <source>
        <dbReference type="ARBA" id="ARBA00004167"/>
    </source>
</evidence>
<feature type="compositionally biased region" description="Polar residues" evidence="6">
    <location>
        <begin position="819"/>
        <end position="833"/>
    </location>
</feature>
<evidence type="ECO:0000259" key="8">
    <source>
        <dbReference type="PROSITE" id="PS50004"/>
    </source>
</evidence>
<feature type="domain" description="C2" evidence="8">
    <location>
        <begin position="163"/>
        <end position="284"/>
    </location>
</feature>
<comment type="caution">
    <text evidence="9">The sequence shown here is derived from an EMBL/GenBank/DDBJ whole genome shotgun (WGS) entry which is preliminary data.</text>
</comment>
<evidence type="ECO:0000313" key="10">
    <source>
        <dbReference type="Proteomes" id="UP001162131"/>
    </source>
</evidence>
<keyword evidence="2 7" id="KW-0812">Transmembrane</keyword>
<dbReference type="InterPro" id="IPR035892">
    <property type="entry name" value="C2_domain_sf"/>
</dbReference>
<feature type="domain" description="C2" evidence="8">
    <location>
        <begin position="1120"/>
        <end position="1242"/>
    </location>
</feature>
<sequence>MSEEDSDSKFKKGDYSVHVFLEDGKGILPLNDSGKSDPLISVKVFDKEKCTKALDDVGAGAMVYWGEHFYFEKANCQSADMESQRLKIEVKDSKFFSNSIIGSYEIDLSFIYSQKNHAILHRWFAICNPHSEDFSLMRGYLKLSISVLHESDKPVDLCVAESAAAKEELMLPTQIKLETTQLIVQLLKADNLPIMDDGGTLDAYCLVTFGTAEKKSSIKIADKATMSAYWYEEVYVPVIVPCVSSRLTITVLDRDTVSKDDLVGSMSFSWDKIQQGVYNDYFWANIYGAPPNVTNEEAEIMNNCDNLASHWRGRVLLRAFSQNTNKAVMKVQPIEEPGIKKLVQQTYEIETDYHIMAQVFHAECLPTKDSAYWISIKWAGIELKTQSPNAQKGVCRWNENLKRKATGIPYKALLPDIFVYLMQDNKPISFARLKAKNYSDPNPKEKWIRLYREKAIGKIKNDWEGGFVKLRIYLGEAENEEVDLSNWSKLAPPMPGAPKILLCNIFQCKGLPPADSDGLADPYIKIYCSGEEASTDPKAKPKTLNPMWYETLSLKVAFPSIESGPPIIVQVWDYDAGSSDDFVGMCVVDLADAGVDCEVSPRPRWYKLNMGREGTEEGEVLMSFSIHDPARVPRYAIKPACMEVNVEIIALGLRALKPALGWMPVNKAYVKVNLNSIQIPGEDLLIQELETQPFESGPNPNISSVLSFTCKIPIEPLYCPVLTCYVHDYMLSGLSKPLLGAFSIDLSEVLVKRRESVKMKPIAQEDVSENLARAMSSPTFQPGQAEKIFVATEEVAVQERGDVDQTAEPEQDESAPLLSENQQEENSSTVKTKTSIFPEQKAVIVPKRSYTTNPLSLSEAQNGDMLKMPTFNYDPIKKRDIEAKFIDNHYIGVGYNRIPGDGRKHYRYLLDEELEKSIFFGETALDVFDIKKGQSRGLNSGDRVDASGEESTVRSAGKFKGLIRIQGDINSPPNDEFDKIAKSLLVKTDVLVRVYVLNAFNLSQKDLNSPSDPYIKISLGKNVIDDRKNYIHDNSNPDFNRSYELNATLPGDSLLKIKVYDYDDFAPDEKIGSTEIDLEDRFYSSTWNSIPQKPVETRPLYIKSCRSPQGFIRLWVETHPLYRPAPVWDLTPKPESIFETRLIIWKSEGVPNADPEGVSDLYVRAWVNNLEPKETDTHYRCQRGAGSWNWRMKFRIPVHEKMQSAVNLQLWDRDFFSANDIIGDASFDFKDLALEAWDSGLRTKMLGKAEGAQDRLMRRESEKFWVDFKKREKDGTEIKAGKVLISFELVPEAKADACKVGEGREEPNIDPPLPAPEGRMQFSLNPIKMLNQMCGPEVRMKIYCWVCSALCCMLLIFMFPMLLSNTITSIIFG</sequence>
<dbReference type="Proteomes" id="UP001162131">
    <property type="component" value="Unassembled WGS sequence"/>
</dbReference>
<dbReference type="PRINTS" id="PR00360">
    <property type="entry name" value="C2DOMAIN"/>
</dbReference>